<evidence type="ECO:0000256" key="3">
    <source>
        <dbReference type="ARBA" id="ARBA00022692"/>
    </source>
</evidence>
<name>A0A1H4DDS2_9GAMM</name>
<reference evidence="9" key="1">
    <citation type="submission" date="2016-10" db="EMBL/GenBank/DDBJ databases">
        <authorList>
            <person name="Varghese N."/>
            <person name="Submissions S."/>
        </authorList>
    </citation>
    <scope>NUCLEOTIDE SEQUENCE [LARGE SCALE GENOMIC DNA]</scope>
    <source>
        <strain evidence="9">DSM 11526</strain>
    </source>
</reference>
<dbReference type="Proteomes" id="UP000242469">
    <property type="component" value="Unassembled WGS sequence"/>
</dbReference>
<feature type="transmembrane region" description="Helical" evidence="6">
    <location>
        <begin position="96"/>
        <end position="117"/>
    </location>
</feature>
<keyword evidence="3 6" id="KW-0812">Transmembrane</keyword>
<dbReference type="PANTHER" id="PTHR38459:SF1">
    <property type="entry name" value="PROPHAGE BACTOPRENOL-LINKED GLUCOSE TRANSLOCASE HOMOLOG"/>
    <property type="match status" value="1"/>
</dbReference>
<dbReference type="InterPro" id="IPR007267">
    <property type="entry name" value="GtrA_DPMS_TM"/>
</dbReference>
<dbReference type="PANTHER" id="PTHR38459">
    <property type="entry name" value="PROPHAGE BACTOPRENOL-LINKED GLUCOSE TRANSLOCASE HOMOLOG"/>
    <property type="match status" value="1"/>
</dbReference>
<evidence type="ECO:0000313" key="9">
    <source>
        <dbReference type="Proteomes" id="UP000242469"/>
    </source>
</evidence>
<keyword evidence="4 6" id="KW-1133">Transmembrane helix</keyword>
<comment type="subcellular location">
    <subcellularLocation>
        <location evidence="1">Membrane</location>
        <topology evidence="1">Multi-pass membrane protein</topology>
    </subcellularLocation>
</comment>
<evidence type="ECO:0000256" key="2">
    <source>
        <dbReference type="ARBA" id="ARBA00009399"/>
    </source>
</evidence>
<dbReference type="GO" id="GO:0005886">
    <property type="term" value="C:plasma membrane"/>
    <property type="evidence" value="ECO:0007669"/>
    <property type="project" value="TreeGrafter"/>
</dbReference>
<dbReference type="InterPro" id="IPR051401">
    <property type="entry name" value="GtrA_CellWall_Glycosyl"/>
</dbReference>
<dbReference type="GO" id="GO:0000271">
    <property type="term" value="P:polysaccharide biosynthetic process"/>
    <property type="evidence" value="ECO:0007669"/>
    <property type="project" value="InterPro"/>
</dbReference>
<evidence type="ECO:0000313" key="8">
    <source>
        <dbReference type="EMBL" id="SEA70874.1"/>
    </source>
</evidence>
<evidence type="ECO:0000256" key="6">
    <source>
        <dbReference type="SAM" id="Phobius"/>
    </source>
</evidence>
<evidence type="ECO:0000259" key="7">
    <source>
        <dbReference type="Pfam" id="PF04138"/>
    </source>
</evidence>
<sequence>MTREALSFIAVGVSALLVHWLVVIALVPLAGLHPLIANVIAFLVAFNVSYFGHRHLTFRASDRSHRQTLPRFAAVAASSFLVNEAMYWALLTLTPMRYDIAMLLVLGTVAVLTYLLGKFWAFA</sequence>
<dbReference type="EMBL" id="FNRJ01000006">
    <property type="protein sequence ID" value="SEA70874.1"/>
    <property type="molecule type" value="Genomic_DNA"/>
</dbReference>
<feature type="transmembrane region" description="Helical" evidence="6">
    <location>
        <begin position="7"/>
        <end position="29"/>
    </location>
</feature>
<feature type="domain" description="GtrA/DPMS transmembrane" evidence="7">
    <location>
        <begin position="8"/>
        <end position="122"/>
    </location>
</feature>
<proteinExistence type="inferred from homology"/>
<evidence type="ECO:0000256" key="1">
    <source>
        <dbReference type="ARBA" id="ARBA00004141"/>
    </source>
</evidence>
<feature type="transmembrane region" description="Helical" evidence="6">
    <location>
        <begin position="72"/>
        <end position="90"/>
    </location>
</feature>
<protein>
    <submittedName>
        <fullName evidence="8">Flippase GtrA (Transmembrane translocase of bactoprenol-linked glucose)</fullName>
    </submittedName>
</protein>
<evidence type="ECO:0000256" key="4">
    <source>
        <dbReference type="ARBA" id="ARBA00022989"/>
    </source>
</evidence>
<dbReference type="Pfam" id="PF04138">
    <property type="entry name" value="GtrA_DPMS_TM"/>
    <property type="match status" value="1"/>
</dbReference>
<gene>
    <name evidence="8" type="ORF">SAMN02745729_10661</name>
</gene>
<dbReference type="STRING" id="1122198.SAMN02745729_10661"/>
<organism evidence="8 9">
    <name type="scientific">Marinobacterium iners DSM 11526</name>
    <dbReference type="NCBI Taxonomy" id="1122198"/>
    <lineage>
        <taxon>Bacteria</taxon>
        <taxon>Pseudomonadati</taxon>
        <taxon>Pseudomonadota</taxon>
        <taxon>Gammaproteobacteria</taxon>
        <taxon>Oceanospirillales</taxon>
        <taxon>Oceanospirillaceae</taxon>
        <taxon>Marinobacterium</taxon>
    </lineage>
</organism>
<feature type="transmembrane region" description="Helical" evidence="6">
    <location>
        <begin position="35"/>
        <end position="52"/>
    </location>
</feature>
<dbReference type="OrthoDB" id="8562382at2"/>
<keyword evidence="5 6" id="KW-0472">Membrane</keyword>
<evidence type="ECO:0000256" key="5">
    <source>
        <dbReference type="ARBA" id="ARBA00023136"/>
    </source>
</evidence>
<keyword evidence="9" id="KW-1185">Reference proteome</keyword>
<accession>A0A1H4DDS2</accession>
<dbReference type="AlphaFoldDB" id="A0A1H4DDS2"/>
<dbReference type="RefSeq" id="WP_091825977.1">
    <property type="nucleotide sequence ID" value="NZ_FNRJ01000006.1"/>
</dbReference>
<comment type="similarity">
    <text evidence="2">Belongs to the GtrA family.</text>
</comment>